<feature type="transmembrane region" description="Helical" evidence="1">
    <location>
        <begin position="224"/>
        <end position="242"/>
    </location>
</feature>
<feature type="transmembrane region" description="Helical" evidence="1">
    <location>
        <begin position="105"/>
        <end position="125"/>
    </location>
</feature>
<dbReference type="RefSeq" id="WP_114003754.1">
    <property type="nucleotide sequence ID" value="NZ_QGDC01000001.1"/>
</dbReference>
<feature type="transmembrane region" description="Helical" evidence="1">
    <location>
        <begin position="132"/>
        <end position="156"/>
    </location>
</feature>
<feature type="transmembrane region" description="Helical" evidence="1">
    <location>
        <begin position="162"/>
        <end position="185"/>
    </location>
</feature>
<feature type="transmembrane region" description="Helical" evidence="1">
    <location>
        <begin position="67"/>
        <end position="85"/>
    </location>
</feature>
<evidence type="ECO:0000256" key="1">
    <source>
        <dbReference type="SAM" id="Phobius"/>
    </source>
</evidence>
<sequence>MNTTLKELLFTSIPVLLLWAGGILALFKTASAAFKSMVLHFAAGVVFSVVAVEILPDMVRLHSPVTLVGGFITGLLLMLLVKWWTKPPQEEPNTSKIAGLFPWTALSAFAIDLLIDGILLGVGFAAGEKEGILLAAALALECFSIGIAVITTIRTIVPAKAVLYGVLAGLALVFIAGAAAGLMLLHKASDTAMEFILSFGAAALLYLVTEELLVEAHEEKDTPISTSWFFGGFLIFLVLGIIL</sequence>
<protein>
    <submittedName>
        <fullName evidence="2">Transporter</fullName>
    </submittedName>
</protein>
<reference evidence="2 3" key="1">
    <citation type="submission" date="2018-05" db="EMBL/GenBank/DDBJ databases">
        <title>Mucilaginibacter hurinus sp. nov., isolated from briquette warehouse soil.</title>
        <authorList>
            <person name="Choi L."/>
        </authorList>
    </citation>
    <scope>NUCLEOTIDE SEQUENCE [LARGE SCALE GENOMIC DNA]</scope>
    <source>
        <strain evidence="2 3">ZR32</strain>
    </source>
</reference>
<accession>A0A367GTW0</accession>
<proteinExistence type="predicted"/>
<evidence type="ECO:0000313" key="2">
    <source>
        <dbReference type="EMBL" id="RCH56857.1"/>
    </source>
</evidence>
<dbReference type="EMBL" id="QGDC01000001">
    <property type="protein sequence ID" value="RCH56857.1"/>
    <property type="molecule type" value="Genomic_DNA"/>
</dbReference>
<name>A0A367GTW0_9SPHI</name>
<keyword evidence="3" id="KW-1185">Reference proteome</keyword>
<feature type="transmembrane region" description="Helical" evidence="1">
    <location>
        <begin position="33"/>
        <end position="55"/>
    </location>
</feature>
<feature type="transmembrane region" description="Helical" evidence="1">
    <location>
        <begin position="7"/>
        <end position="27"/>
    </location>
</feature>
<keyword evidence="1" id="KW-1133">Transmembrane helix</keyword>
<keyword evidence="1" id="KW-0812">Transmembrane</keyword>
<keyword evidence="1" id="KW-0472">Membrane</keyword>
<organism evidence="2 3">
    <name type="scientific">Mucilaginibacter hurinus</name>
    <dbReference type="NCBI Taxonomy" id="2201324"/>
    <lineage>
        <taxon>Bacteria</taxon>
        <taxon>Pseudomonadati</taxon>
        <taxon>Bacteroidota</taxon>
        <taxon>Sphingobacteriia</taxon>
        <taxon>Sphingobacteriales</taxon>
        <taxon>Sphingobacteriaceae</taxon>
        <taxon>Mucilaginibacter</taxon>
    </lineage>
</organism>
<dbReference type="AlphaFoldDB" id="A0A367GTW0"/>
<dbReference type="Proteomes" id="UP000253209">
    <property type="component" value="Unassembled WGS sequence"/>
</dbReference>
<feature type="transmembrane region" description="Helical" evidence="1">
    <location>
        <begin position="192"/>
        <end position="209"/>
    </location>
</feature>
<gene>
    <name evidence="2" type="ORF">DJ568_03100</name>
</gene>
<dbReference type="OrthoDB" id="948891at2"/>
<comment type="caution">
    <text evidence="2">The sequence shown here is derived from an EMBL/GenBank/DDBJ whole genome shotgun (WGS) entry which is preliminary data.</text>
</comment>
<evidence type="ECO:0000313" key="3">
    <source>
        <dbReference type="Proteomes" id="UP000253209"/>
    </source>
</evidence>